<dbReference type="Gene3D" id="3.90.180.10">
    <property type="entry name" value="Medium-chain alcohol dehydrogenases, catalytic domain"/>
    <property type="match status" value="1"/>
</dbReference>
<dbReference type="GO" id="GO:0016651">
    <property type="term" value="F:oxidoreductase activity, acting on NAD(P)H"/>
    <property type="evidence" value="ECO:0007669"/>
    <property type="project" value="TreeGrafter"/>
</dbReference>
<accession>A0A8S8X7R4</accession>
<evidence type="ECO:0000313" key="5">
    <source>
        <dbReference type="Proteomes" id="UP000681075"/>
    </source>
</evidence>
<evidence type="ECO:0000313" key="4">
    <source>
        <dbReference type="EMBL" id="GIL37852.1"/>
    </source>
</evidence>
<sequence length="311" mass="32832">MRAVRLHGFGGVDQLRLDDVPVPTPGPGEVRIKVGAAAVNPIDWKIRKGSIPGLNITLPFTLGCEGVGTISALGEGVQGYELGQRVWSFTDVMRSGWYAEEVVVPATSISMAPPKLDDAHAASMPVGAVTARQAFERANLKAAERVLVIGGAGSIGSLAIQVAKHMSAWVFATASGRNQEFLVTLRADKALNYEQDDVAAATKTGPWEGVDVVFDAVGGAAADAAYDALREGGRFISIVQPPDEAKLAAHKATGFMHRGTPDALKLIEATAHADLEILRPSVAEIMRLSDFARAHAMSESGHVRGKLILIP</sequence>
<protein>
    <submittedName>
        <fullName evidence="4">NADPH:quinone reductase</fullName>
    </submittedName>
</protein>
<dbReference type="InterPro" id="IPR011032">
    <property type="entry name" value="GroES-like_sf"/>
</dbReference>
<dbReference type="InterPro" id="IPR020843">
    <property type="entry name" value="ER"/>
</dbReference>
<reference evidence="4" key="1">
    <citation type="submission" date="2021-02" db="EMBL/GenBank/DDBJ databases">
        <title>Genome sequence of Rhodospirillales sp. strain TMPK1 isolated from soil.</title>
        <authorList>
            <person name="Nakai R."/>
            <person name="Kusada H."/>
            <person name="Tamaki H."/>
        </authorList>
    </citation>
    <scope>NUCLEOTIDE SEQUENCE</scope>
    <source>
        <strain evidence="4">TMPK1</strain>
    </source>
</reference>
<comment type="caution">
    <text evidence="4">The sequence shown here is derived from an EMBL/GenBank/DDBJ whole genome shotgun (WGS) entry which is preliminary data.</text>
</comment>
<dbReference type="InterPro" id="IPR013154">
    <property type="entry name" value="ADH-like_N"/>
</dbReference>
<keyword evidence="5" id="KW-1185">Reference proteome</keyword>
<keyword evidence="2" id="KW-0560">Oxidoreductase</keyword>
<dbReference type="CDD" id="cd05289">
    <property type="entry name" value="MDR_like_2"/>
    <property type="match status" value="1"/>
</dbReference>
<dbReference type="Gene3D" id="3.40.50.720">
    <property type="entry name" value="NAD(P)-binding Rossmann-like Domain"/>
    <property type="match status" value="1"/>
</dbReference>
<dbReference type="Pfam" id="PF08240">
    <property type="entry name" value="ADH_N"/>
    <property type="match status" value="1"/>
</dbReference>
<dbReference type="EMBL" id="BOPV01000001">
    <property type="protein sequence ID" value="GIL37852.1"/>
    <property type="molecule type" value="Genomic_DNA"/>
</dbReference>
<dbReference type="Pfam" id="PF13602">
    <property type="entry name" value="ADH_zinc_N_2"/>
    <property type="match status" value="1"/>
</dbReference>
<feature type="domain" description="Enoyl reductase (ER)" evidence="3">
    <location>
        <begin position="10"/>
        <end position="309"/>
    </location>
</feature>
<evidence type="ECO:0000259" key="3">
    <source>
        <dbReference type="SMART" id="SM00829"/>
    </source>
</evidence>
<evidence type="ECO:0000256" key="1">
    <source>
        <dbReference type="ARBA" id="ARBA00022857"/>
    </source>
</evidence>
<organism evidence="4 5">
    <name type="scientific">Roseiterribacter gracilis</name>
    <dbReference type="NCBI Taxonomy" id="2812848"/>
    <lineage>
        <taxon>Bacteria</taxon>
        <taxon>Pseudomonadati</taxon>
        <taxon>Pseudomonadota</taxon>
        <taxon>Alphaproteobacteria</taxon>
        <taxon>Rhodospirillales</taxon>
        <taxon>Roseiterribacteraceae</taxon>
        <taxon>Roseiterribacter</taxon>
    </lineage>
</organism>
<dbReference type="GO" id="GO:0070402">
    <property type="term" value="F:NADPH binding"/>
    <property type="evidence" value="ECO:0007669"/>
    <property type="project" value="TreeGrafter"/>
</dbReference>
<name>A0A8S8X7R4_9PROT</name>
<dbReference type="PANTHER" id="PTHR48106">
    <property type="entry name" value="QUINONE OXIDOREDUCTASE PIG3-RELATED"/>
    <property type="match status" value="1"/>
</dbReference>
<evidence type="ECO:0000256" key="2">
    <source>
        <dbReference type="ARBA" id="ARBA00023002"/>
    </source>
</evidence>
<dbReference type="RefSeq" id="WP_420240748.1">
    <property type="nucleotide sequence ID" value="NZ_BOPV01000001.1"/>
</dbReference>
<dbReference type="SUPFAM" id="SSF51735">
    <property type="entry name" value="NAD(P)-binding Rossmann-fold domains"/>
    <property type="match status" value="1"/>
</dbReference>
<dbReference type="Proteomes" id="UP000681075">
    <property type="component" value="Unassembled WGS sequence"/>
</dbReference>
<proteinExistence type="predicted"/>
<dbReference type="InterPro" id="IPR036291">
    <property type="entry name" value="NAD(P)-bd_dom_sf"/>
</dbReference>
<keyword evidence="1" id="KW-0521">NADP</keyword>
<dbReference type="SUPFAM" id="SSF50129">
    <property type="entry name" value="GroES-like"/>
    <property type="match status" value="1"/>
</dbReference>
<dbReference type="SMART" id="SM00829">
    <property type="entry name" value="PKS_ER"/>
    <property type="match status" value="1"/>
</dbReference>
<gene>
    <name evidence="4" type="ORF">TMPK1_00890</name>
</gene>
<dbReference type="AlphaFoldDB" id="A0A8S8X7R4"/>